<gene>
    <name evidence="9" type="ORF">H7849_12805</name>
</gene>
<dbReference type="RefSeq" id="WP_186747023.1">
    <property type="nucleotide sequence ID" value="NZ_CP060394.1"/>
</dbReference>
<protein>
    <submittedName>
        <fullName evidence="9">ABC transporter permease</fullName>
    </submittedName>
</protein>
<evidence type="ECO:0000256" key="2">
    <source>
        <dbReference type="ARBA" id="ARBA00022448"/>
    </source>
</evidence>
<evidence type="ECO:0000256" key="7">
    <source>
        <dbReference type="RuleBase" id="RU363032"/>
    </source>
</evidence>
<reference evidence="9 10" key="1">
    <citation type="submission" date="2020-08" db="EMBL/GenBank/DDBJ databases">
        <title>Edaphobacter telluris sp. nov. and Acidobacterium dinghuensis sp. nov., two acidobacteria isolated from forest soil.</title>
        <authorList>
            <person name="Fu J."/>
            <person name="Qiu L."/>
        </authorList>
    </citation>
    <scope>NUCLEOTIDE SEQUENCE [LARGE SCALE GENOMIC DNA]</scope>
    <source>
        <strain evidence="9">4Y35</strain>
    </source>
</reference>
<evidence type="ECO:0000256" key="3">
    <source>
        <dbReference type="ARBA" id="ARBA00022475"/>
    </source>
</evidence>
<evidence type="ECO:0000256" key="6">
    <source>
        <dbReference type="ARBA" id="ARBA00023136"/>
    </source>
</evidence>
<evidence type="ECO:0000256" key="4">
    <source>
        <dbReference type="ARBA" id="ARBA00022692"/>
    </source>
</evidence>
<dbReference type="PANTHER" id="PTHR30151">
    <property type="entry name" value="ALKANE SULFONATE ABC TRANSPORTER-RELATED, MEMBRANE SUBUNIT"/>
    <property type="match status" value="1"/>
</dbReference>
<dbReference type="InterPro" id="IPR035906">
    <property type="entry name" value="MetI-like_sf"/>
</dbReference>
<comment type="subcellular location">
    <subcellularLocation>
        <location evidence="1 7">Cell membrane</location>
        <topology evidence="1 7">Multi-pass membrane protein</topology>
    </subcellularLocation>
</comment>
<dbReference type="KEGG" id="adin:H7849_12805"/>
<evidence type="ECO:0000259" key="8">
    <source>
        <dbReference type="PROSITE" id="PS50928"/>
    </source>
</evidence>
<dbReference type="Proteomes" id="UP000515312">
    <property type="component" value="Chromosome"/>
</dbReference>
<organism evidence="9 10">
    <name type="scientific">Alloacidobacterium dinghuense</name>
    <dbReference type="NCBI Taxonomy" id="2763107"/>
    <lineage>
        <taxon>Bacteria</taxon>
        <taxon>Pseudomonadati</taxon>
        <taxon>Acidobacteriota</taxon>
        <taxon>Terriglobia</taxon>
        <taxon>Terriglobales</taxon>
        <taxon>Acidobacteriaceae</taxon>
        <taxon>Alloacidobacterium</taxon>
    </lineage>
</organism>
<dbReference type="PANTHER" id="PTHR30151:SF0">
    <property type="entry name" value="ABC TRANSPORTER PERMEASE PROTEIN MJ0413-RELATED"/>
    <property type="match status" value="1"/>
</dbReference>
<feature type="transmembrane region" description="Helical" evidence="7">
    <location>
        <begin position="128"/>
        <end position="147"/>
    </location>
</feature>
<keyword evidence="6 7" id="KW-0472">Membrane</keyword>
<dbReference type="PROSITE" id="PS50928">
    <property type="entry name" value="ABC_TM1"/>
    <property type="match status" value="1"/>
</dbReference>
<keyword evidence="4 7" id="KW-0812">Transmembrane</keyword>
<dbReference type="FunFam" id="1.10.3720.10:FF:000003">
    <property type="entry name" value="Aliphatic sulfonate ABC transporter permease"/>
    <property type="match status" value="1"/>
</dbReference>
<dbReference type="SUPFAM" id="SSF161098">
    <property type="entry name" value="MetI-like"/>
    <property type="match status" value="1"/>
</dbReference>
<evidence type="ECO:0000256" key="1">
    <source>
        <dbReference type="ARBA" id="ARBA00004651"/>
    </source>
</evidence>
<evidence type="ECO:0000313" key="10">
    <source>
        <dbReference type="Proteomes" id="UP000515312"/>
    </source>
</evidence>
<accession>A0A7G8BQ69</accession>
<name>A0A7G8BQ69_9BACT</name>
<comment type="similarity">
    <text evidence="7">Belongs to the binding-protein-dependent transport system permease family.</text>
</comment>
<feature type="transmembrane region" description="Helical" evidence="7">
    <location>
        <begin position="69"/>
        <end position="91"/>
    </location>
</feature>
<dbReference type="AlphaFoldDB" id="A0A7G8BQ69"/>
<evidence type="ECO:0000313" key="9">
    <source>
        <dbReference type="EMBL" id="QNI34689.1"/>
    </source>
</evidence>
<dbReference type="EMBL" id="CP060394">
    <property type="protein sequence ID" value="QNI34689.1"/>
    <property type="molecule type" value="Genomic_DNA"/>
</dbReference>
<dbReference type="InterPro" id="IPR000515">
    <property type="entry name" value="MetI-like"/>
</dbReference>
<keyword evidence="5 7" id="KW-1133">Transmembrane helix</keyword>
<dbReference type="Gene3D" id="1.10.3720.10">
    <property type="entry name" value="MetI-like"/>
    <property type="match status" value="1"/>
</dbReference>
<keyword evidence="2 7" id="KW-0813">Transport</keyword>
<feature type="transmembrane region" description="Helical" evidence="7">
    <location>
        <begin position="103"/>
        <end position="122"/>
    </location>
</feature>
<dbReference type="GO" id="GO:0005886">
    <property type="term" value="C:plasma membrane"/>
    <property type="evidence" value="ECO:0007669"/>
    <property type="project" value="UniProtKB-SubCell"/>
</dbReference>
<feature type="transmembrane region" description="Helical" evidence="7">
    <location>
        <begin position="224"/>
        <end position="243"/>
    </location>
</feature>
<keyword evidence="10" id="KW-1185">Reference proteome</keyword>
<feature type="transmembrane region" description="Helical" evidence="7">
    <location>
        <begin position="191"/>
        <end position="212"/>
    </location>
</feature>
<dbReference type="CDD" id="cd06261">
    <property type="entry name" value="TM_PBP2"/>
    <property type="match status" value="1"/>
</dbReference>
<feature type="transmembrane region" description="Helical" evidence="7">
    <location>
        <begin position="12"/>
        <end position="32"/>
    </location>
</feature>
<dbReference type="GO" id="GO:0042918">
    <property type="term" value="P:alkanesulfonate transmembrane transport"/>
    <property type="evidence" value="ECO:0007669"/>
    <property type="project" value="UniProtKB-ARBA"/>
</dbReference>
<proteinExistence type="inferred from homology"/>
<keyword evidence="3" id="KW-1003">Cell membrane</keyword>
<dbReference type="Pfam" id="PF00528">
    <property type="entry name" value="BPD_transp_1"/>
    <property type="match status" value="1"/>
</dbReference>
<sequence length="260" mass="28444">MNSLAEPRKWEKFFWPLLATGLLLALWHYSVIWTATKVFPSPSSVEKGLVGLFQHHVLWADIRDSLRRVAIGFGAAVLLGIPVGLMLGWYPAANQVVNPAMQILRPISPIAWIPVAIIFFGIGDSAAIFLIFLGAFFPIVVACINGVSNVPSVFRRTGRNFGLTPPQLLARVVFPAALPQILVGLRIALGIAWLVVVAAEMIAVDSGLGYLVIDSRNSGKRYDLVVAAILLIGLIGLVLDFGIRRLERLKPVRWGFRSES</sequence>
<evidence type="ECO:0000256" key="5">
    <source>
        <dbReference type="ARBA" id="ARBA00022989"/>
    </source>
</evidence>
<feature type="domain" description="ABC transmembrane type-1" evidence="8">
    <location>
        <begin position="62"/>
        <end position="243"/>
    </location>
</feature>